<feature type="non-terminal residue" evidence="1">
    <location>
        <position position="1"/>
    </location>
</feature>
<name>A0A9N9P4Y4_9GLOM</name>
<evidence type="ECO:0000313" key="2">
    <source>
        <dbReference type="Proteomes" id="UP000789342"/>
    </source>
</evidence>
<proteinExistence type="predicted"/>
<evidence type="ECO:0000313" key="1">
    <source>
        <dbReference type="EMBL" id="CAG8790337.1"/>
    </source>
</evidence>
<dbReference type="AlphaFoldDB" id="A0A9N9P4Y4"/>
<sequence>NVYDPTISINENILRISAESLAKLDESKYLTEFIPYFTKYKKSEKDNPFSYANDDIMDIRGESGFSKFLSVDDYIKLLLKKPKRDVKLPEDWRNIIEEYL</sequence>
<gene>
    <name evidence="1" type="ORF">AMORRO_LOCUS18085</name>
</gene>
<dbReference type="OrthoDB" id="2440019at2759"/>
<dbReference type="Proteomes" id="UP000789342">
    <property type="component" value="Unassembled WGS sequence"/>
</dbReference>
<comment type="caution">
    <text evidence="1">The sequence shown here is derived from an EMBL/GenBank/DDBJ whole genome shotgun (WGS) entry which is preliminary data.</text>
</comment>
<feature type="non-terminal residue" evidence="1">
    <location>
        <position position="100"/>
    </location>
</feature>
<organism evidence="1 2">
    <name type="scientific">Acaulospora morrowiae</name>
    <dbReference type="NCBI Taxonomy" id="94023"/>
    <lineage>
        <taxon>Eukaryota</taxon>
        <taxon>Fungi</taxon>
        <taxon>Fungi incertae sedis</taxon>
        <taxon>Mucoromycota</taxon>
        <taxon>Glomeromycotina</taxon>
        <taxon>Glomeromycetes</taxon>
        <taxon>Diversisporales</taxon>
        <taxon>Acaulosporaceae</taxon>
        <taxon>Acaulospora</taxon>
    </lineage>
</organism>
<accession>A0A9N9P4Y4</accession>
<reference evidence="1" key="1">
    <citation type="submission" date="2021-06" db="EMBL/GenBank/DDBJ databases">
        <authorList>
            <person name="Kallberg Y."/>
            <person name="Tangrot J."/>
            <person name="Rosling A."/>
        </authorList>
    </citation>
    <scope>NUCLEOTIDE SEQUENCE</scope>
    <source>
        <strain evidence="1">CL551</strain>
    </source>
</reference>
<protein>
    <submittedName>
        <fullName evidence="1">10956_t:CDS:1</fullName>
    </submittedName>
</protein>
<dbReference type="EMBL" id="CAJVPV010060792">
    <property type="protein sequence ID" value="CAG8790337.1"/>
    <property type="molecule type" value="Genomic_DNA"/>
</dbReference>
<keyword evidence="2" id="KW-1185">Reference proteome</keyword>